<organism evidence="1 2">
    <name type="scientific">Trichinella nelsoni</name>
    <dbReference type="NCBI Taxonomy" id="6336"/>
    <lineage>
        <taxon>Eukaryota</taxon>
        <taxon>Metazoa</taxon>
        <taxon>Ecdysozoa</taxon>
        <taxon>Nematoda</taxon>
        <taxon>Enoplea</taxon>
        <taxon>Dorylaimia</taxon>
        <taxon>Trichinellida</taxon>
        <taxon>Trichinellidae</taxon>
        <taxon>Trichinella</taxon>
    </lineage>
</organism>
<comment type="caution">
    <text evidence="1">The sequence shown here is derived from an EMBL/GenBank/DDBJ whole genome shotgun (WGS) entry which is preliminary data.</text>
</comment>
<dbReference type="Proteomes" id="UP000054630">
    <property type="component" value="Unassembled WGS sequence"/>
</dbReference>
<dbReference type="EMBL" id="JYDL01000014">
    <property type="protein sequence ID" value="KRX25007.1"/>
    <property type="molecule type" value="Genomic_DNA"/>
</dbReference>
<protein>
    <submittedName>
        <fullName evidence="1">Uncharacterized protein</fullName>
    </submittedName>
</protein>
<keyword evidence="2" id="KW-1185">Reference proteome</keyword>
<dbReference type="AlphaFoldDB" id="A0A0V0SE23"/>
<proteinExistence type="predicted"/>
<gene>
    <name evidence="1" type="ORF">T07_10863</name>
</gene>
<accession>A0A0V0SE23</accession>
<evidence type="ECO:0000313" key="2">
    <source>
        <dbReference type="Proteomes" id="UP000054630"/>
    </source>
</evidence>
<reference evidence="1 2" key="1">
    <citation type="submission" date="2015-01" db="EMBL/GenBank/DDBJ databases">
        <title>Evolution of Trichinella species and genotypes.</title>
        <authorList>
            <person name="Korhonen P.K."/>
            <person name="Edoardo P."/>
            <person name="Giuseppe L.R."/>
            <person name="Gasser R.B."/>
        </authorList>
    </citation>
    <scope>NUCLEOTIDE SEQUENCE [LARGE SCALE GENOMIC DNA]</scope>
    <source>
        <strain evidence="1">ISS37</strain>
    </source>
</reference>
<evidence type="ECO:0000313" key="1">
    <source>
        <dbReference type="EMBL" id="KRX25007.1"/>
    </source>
</evidence>
<name>A0A0V0SE23_9BILA</name>
<sequence>MCSGRFFLVTDLRIINLAVFNLISMSEYSIPVQLIGLWSWNHVVNHFNIINGYIRMFSTRFQEFKITKCRSLFISLSECLIMAMVKEAHLHAIYMTDELKIAV</sequence>